<name>A0A9E9CBI3_9CYAN</name>
<evidence type="ECO:0000256" key="1">
    <source>
        <dbReference type="ARBA" id="ARBA00005534"/>
    </source>
</evidence>
<dbReference type="NCBIfam" id="TIGR00149">
    <property type="entry name" value="TIGR00149_YjbQ"/>
    <property type="match status" value="1"/>
</dbReference>
<dbReference type="Proteomes" id="UP001163152">
    <property type="component" value="Chromosome"/>
</dbReference>
<dbReference type="EMBL" id="CP113797">
    <property type="protein sequence ID" value="WAL60605.1"/>
    <property type="molecule type" value="Genomic_DNA"/>
</dbReference>
<gene>
    <name evidence="2" type="ORF">OXH18_01005</name>
</gene>
<evidence type="ECO:0000313" key="3">
    <source>
        <dbReference type="Proteomes" id="UP001163152"/>
    </source>
</evidence>
<dbReference type="Pfam" id="PF01894">
    <property type="entry name" value="YjbQ"/>
    <property type="match status" value="1"/>
</dbReference>
<dbReference type="PANTHER" id="PTHR30615:SF8">
    <property type="entry name" value="UPF0047 PROTEIN C4A8.02C"/>
    <property type="match status" value="1"/>
</dbReference>
<dbReference type="PANTHER" id="PTHR30615">
    <property type="entry name" value="UNCHARACTERIZED PROTEIN YJBQ-RELATED"/>
    <property type="match status" value="1"/>
</dbReference>
<dbReference type="SUPFAM" id="SSF111038">
    <property type="entry name" value="YjbQ-like"/>
    <property type="match status" value="1"/>
</dbReference>
<evidence type="ECO:0000313" key="2">
    <source>
        <dbReference type="EMBL" id="WAL60605.1"/>
    </source>
</evidence>
<sequence length="142" mass="15578">MQQTATRQSFNVATQQKTEIINITSQVQQAIATTGITEGACTIYVPHTTAAILIQENADPNVHVDLLNALDRLVPKDLPYLHQTTNKNAPSHIKAALIGPSKTVFIGSGNLLLGTYQFIYLCEFDGSRDRTVWLRIVSDLAV</sequence>
<dbReference type="PIRSF" id="PIRSF004681">
    <property type="entry name" value="UCP004681"/>
    <property type="match status" value="1"/>
</dbReference>
<dbReference type="InterPro" id="IPR035917">
    <property type="entry name" value="YjbQ-like_sf"/>
</dbReference>
<proteinExistence type="inferred from homology"/>
<organism evidence="2 3">
    <name type="scientific">Thermocoleostomius sinensis A174</name>
    <dbReference type="NCBI Taxonomy" id="2016057"/>
    <lineage>
        <taxon>Bacteria</taxon>
        <taxon>Bacillati</taxon>
        <taxon>Cyanobacteriota</taxon>
        <taxon>Cyanophyceae</taxon>
        <taxon>Oculatellales</taxon>
        <taxon>Oculatellaceae</taxon>
        <taxon>Thermocoleostomius</taxon>
    </lineage>
</organism>
<keyword evidence="3" id="KW-1185">Reference proteome</keyword>
<comment type="similarity">
    <text evidence="1">Belongs to the UPF0047 family.</text>
</comment>
<protein>
    <submittedName>
        <fullName evidence="2">Secondary thiamine-phosphate synthase enzyme YjbQ</fullName>
    </submittedName>
</protein>
<dbReference type="AlphaFoldDB" id="A0A9E9CBI3"/>
<dbReference type="RefSeq" id="WP_268610558.1">
    <property type="nucleotide sequence ID" value="NZ_CP113797.1"/>
</dbReference>
<dbReference type="Gene3D" id="2.60.120.460">
    <property type="entry name" value="YjbQ-like"/>
    <property type="match status" value="1"/>
</dbReference>
<accession>A0A9E9CBI3</accession>
<reference evidence="2" key="1">
    <citation type="submission" date="2022-12" db="EMBL/GenBank/DDBJ databases">
        <title>Polyphasic identification of a Novel Hot-Spring Cyanobacterium Ocullathermofonsia sinensis gen nov. sp. nov. and Genomic Insights on its Adaptations to the Thermal Habitat.</title>
        <authorList>
            <person name="Daroch M."/>
            <person name="Tang J."/>
            <person name="Jiang Y."/>
        </authorList>
    </citation>
    <scope>NUCLEOTIDE SEQUENCE</scope>
    <source>
        <strain evidence="2">PKUAC-SCTA174</strain>
    </source>
</reference>
<dbReference type="InterPro" id="IPR001602">
    <property type="entry name" value="UPF0047_YjbQ-like"/>
</dbReference>
<dbReference type="KEGG" id="tsin:OXH18_01005"/>